<keyword evidence="3" id="KW-1185">Reference proteome</keyword>
<accession>H0E1B4</accession>
<comment type="caution">
    <text evidence="2">The sequence shown here is derived from an EMBL/GenBank/DDBJ whole genome shotgun (WGS) entry which is preliminary data.</text>
</comment>
<name>H0E1B4_9ACTN</name>
<reference evidence="2 3" key="1">
    <citation type="journal article" date="2013" name="Biodegradation">
        <title>Quantitative proteomic analysis of ibuprofen-degrading Patulibacter sp. strain I11.</title>
        <authorList>
            <person name="Almeida B."/>
            <person name="Kjeldal H."/>
            <person name="Lolas I."/>
            <person name="Knudsen A.D."/>
            <person name="Carvalho G."/>
            <person name="Nielsen K.L."/>
            <person name="Barreto Crespo M.T."/>
            <person name="Stensballe A."/>
            <person name="Nielsen J.L."/>
        </authorList>
    </citation>
    <scope>NUCLEOTIDE SEQUENCE [LARGE SCALE GENOMIC DNA]</scope>
    <source>
        <strain evidence="2 3">I11</strain>
    </source>
</reference>
<evidence type="ECO:0000313" key="2">
    <source>
        <dbReference type="EMBL" id="EHN12553.1"/>
    </source>
</evidence>
<gene>
    <name evidence="2" type="ORF">PAI11_05760</name>
</gene>
<organism evidence="2 3">
    <name type="scientific">Patulibacter medicamentivorans</name>
    <dbReference type="NCBI Taxonomy" id="1097667"/>
    <lineage>
        <taxon>Bacteria</taxon>
        <taxon>Bacillati</taxon>
        <taxon>Actinomycetota</taxon>
        <taxon>Thermoleophilia</taxon>
        <taxon>Solirubrobacterales</taxon>
        <taxon>Patulibacteraceae</taxon>
        <taxon>Patulibacter</taxon>
    </lineage>
</organism>
<dbReference type="AlphaFoldDB" id="H0E1B4"/>
<proteinExistence type="predicted"/>
<evidence type="ECO:0000313" key="3">
    <source>
        <dbReference type="Proteomes" id="UP000005143"/>
    </source>
</evidence>
<dbReference type="EMBL" id="AGUD01000019">
    <property type="protein sequence ID" value="EHN12553.1"/>
    <property type="molecule type" value="Genomic_DNA"/>
</dbReference>
<sequence>MSTTTTTRRPSPREALARLTGPLEAELATVRAQIDQLLAAERRQRQALDQLRQALDDLHARPAAPALARVPVRRG</sequence>
<protein>
    <submittedName>
        <fullName evidence="2">Uncharacterized protein</fullName>
    </submittedName>
</protein>
<dbReference type="RefSeq" id="WP_007570666.1">
    <property type="nucleotide sequence ID" value="NZ_AGUD01000019.1"/>
</dbReference>
<evidence type="ECO:0000256" key="1">
    <source>
        <dbReference type="SAM" id="MobiDB-lite"/>
    </source>
</evidence>
<feature type="region of interest" description="Disordered" evidence="1">
    <location>
        <begin position="56"/>
        <end position="75"/>
    </location>
</feature>
<dbReference type="Proteomes" id="UP000005143">
    <property type="component" value="Unassembled WGS sequence"/>
</dbReference>
<feature type="compositionally biased region" description="Low complexity" evidence="1">
    <location>
        <begin position="61"/>
        <end position="75"/>
    </location>
</feature>